<keyword evidence="3 6" id="KW-1133">Transmembrane helix</keyword>
<feature type="transmembrane region" description="Helical" evidence="6">
    <location>
        <begin position="490"/>
        <end position="507"/>
    </location>
</feature>
<feature type="transmembrane region" description="Helical" evidence="6">
    <location>
        <begin position="92"/>
        <end position="109"/>
    </location>
</feature>
<feature type="transmembrane region" description="Helical" evidence="6">
    <location>
        <begin position="168"/>
        <end position="188"/>
    </location>
</feature>
<evidence type="ECO:0000256" key="2">
    <source>
        <dbReference type="ARBA" id="ARBA00022692"/>
    </source>
</evidence>
<evidence type="ECO:0000256" key="5">
    <source>
        <dbReference type="SAM" id="MobiDB-lite"/>
    </source>
</evidence>
<evidence type="ECO:0000313" key="7">
    <source>
        <dbReference type="EMBL" id="EKX89210.1"/>
    </source>
</evidence>
<feature type="transmembrane region" description="Helical" evidence="6">
    <location>
        <begin position="208"/>
        <end position="234"/>
    </location>
</feature>
<feature type="compositionally biased region" description="Acidic residues" evidence="5">
    <location>
        <begin position="18"/>
        <end position="31"/>
    </location>
</feature>
<dbReference type="InterPro" id="IPR051679">
    <property type="entry name" value="DASS-Related_Transporters"/>
</dbReference>
<feature type="region of interest" description="Disordered" evidence="5">
    <location>
        <begin position="1"/>
        <end position="62"/>
    </location>
</feature>
<proteinExistence type="predicted"/>
<accession>L1MDU1</accession>
<sequence>MLYDSPQFSRGRHRAPEDPETEAEEGAEDLNDPPSATQASDKQADTPDDASHYATTPPSVHTAKRLDQELGSRRFTWVREAFHEYVLRKDRIAPIVSALLLALVLWQLPDSLPRDARTTFAVFGVAVWFWVFSSIDDTYVALGGSSILVLTGVITVDEFFGPLGDTTTWLLIGAFIISTGVATSGLAMRGAVIVTAGTKNPRMLVHAVTLATVCTVFAVPATAGRAALLVPVFVALGRVLKAQHSWLVVTLSLLFPSVILLSAVGSLIGAGAHLITDQILQDNNLKSIGFASWLIAGLPLAIVTSHLAAEVILFATSSSRQRSEKLDLSLESLAEHAGGVHKIKGPLSQSESRSLLVLCLAVLLWSTESLHGIHPALVALLGGLVVVAPGFGLISLDEAIKKVPWTLLLFMAATLAMSHALTNSGAARYVAEHTLNAGSGTARAVFVLLIIVLSTLAHILIQSRSARSAVLIPMIVMLAPTVGVNPVAAAFISTAAAGFCHTLPASAKPLAMFSTIKEDIPVFTNQQLLRVSMLLLPVHIMSIIIFSFWIWPHLGLPLYL</sequence>
<name>L1MDU1_9CORY</name>
<feature type="transmembrane region" description="Helical" evidence="6">
    <location>
        <begin position="441"/>
        <end position="461"/>
    </location>
</feature>
<evidence type="ECO:0000256" key="4">
    <source>
        <dbReference type="ARBA" id="ARBA00023136"/>
    </source>
</evidence>
<gene>
    <name evidence="7" type="ORF">HMPREF9997_01978</name>
</gene>
<feature type="transmembrane region" description="Helical" evidence="6">
    <location>
        <begin position="246"/>
        <end position="270"/>
    </location>
</feature>
<evidence type="ECO:0000256" key="1">
    <source>
        <dbReference type="ARBA" id="ARBA00004141"/>
    </source>
</evidence>
<evidence type="ECO:0000256" key="6">
    <source>
        <dbReference type="SAM" id="Phobius"/>
    </source>
</evidence>
<dbReference type="PANTHER" id="PTHR43652:SF2">
    <property type="entry name" value="BASIC AMINO ACID ANTIPORTER YFCC-RELATED"/>
    <property type="match status" value="1"/>
</dbReference>
<feature type="transmembrane region" description="Helical" evidence="6">
    <location>
        <begin position="290"/>
        <end position="315"/>
    </location>
</feature>
<organism evidence="7 8">
    <name type="scientific">Corynebacterium durum F0235</name>
    <dbReference type="NCBI Taxonomy" id="1035195"/>
    <lineage>
        <taxon>Bacteria</taxon>
        <taxon>Bacillati</taxon>
        <taxon>Actinomycetota</taxon>
        <taxon>Actinomycetes</taxon>
        <taxon>Mycobacteriales</taxon>
        <taxon>Corynebacteriaceae</taxon>
        <taxon>Corynebacterium</taxon>
    </lineage>
</organism>
<protein>
    <submittedName>
        <fullName evidence="7">Citrate transporter</fullName>
    </submittedName>
</protein>
<dbReference type="GO" id="GO:0022857">
    <property type="term" value="F:transmembrane transporter activity"/>
    <property type="evidence" value="ECO:0007669"/>
    <property type="project" value="InterPro"/>
</dbReference>
<dbReference type="EMBL" id="AMEM01000025">
    <property type="protein sequence ID" value="EKX89210.1"/>
    <property type="molecule type" value="Genomic_DNA"/>
</dbReference>
<dbReference type="PATRIC" id="fig|1035195.3.peg.1778"/>
<reference evidence="7 8" key="1">
    <citation type="submission" date="2012-05" db="EMBL/GenBank/DDBJ databases">
        <authorList>
            <person name="Weinstock G."/>
            <person name="Sodergren E."/>
            <person name="Lobos E.A."/>
            <person name="Fulton L."/>
            <person name="Fulton R."/>
            <person name="Courtney L."/>
            <person name="Fronick C."/>
            <person name="O'Laughlin M."/>
            <person name="Godfrey J."/>
            <person name="Wilson R.M."/>
            <person name="Miner T."/>
            <person name="Farmer C."/>
            <person name="Delehaunty K."/>
            <person name="Cordes M."/>
            <person name="Minx P."/>
            <person name="Tomlinson C."/>
            <person name="Chen J."/>
            <person name="Wollam A."/>
            <person name="Pepin K.H."/>
            <person name="Bhonagiri V."/>
            <person name="Zhang X."/>
            <person name="Suruliraj S."/>
            <person name="Warren W."/>
            <person name="Mitreva M."/>
            <person name="Mardis E.R."/>
            <person name="Wilson R.K."/>
        </authorList>
    </citation>
    <scope>NUCLEOTIDE SEQUENCE [LARGE SCALE GENOMIC DNA]</scope>
    <source>
        <strain evidence="7 8">F0235</strain>
    </source>
</reference>
<dbReference type="Pfam" id="PF00939">
    <property type="entry name" value="Na_sulph_symp"/>
    <property type="match status" value="1"/>
</dbReference>
<keyword evidence="8" id="KW-1185">Reference proteome</keyword>
<dbReference type="GO" id="GO:0005886">
    <property type="term" value="C:plasma membrane"/>
    <property type="evidence" value="ECO:0007669"/>
    <property type="project" value="TreeGrafter"/>
</dbReference>
<dbReference type="HOGENOM" id="CLU_005170_10_0_11"/>
<feature type="transmembrane region" description="Helical" evidence="6">
    <location>
        <begin position="403"/>
        <end position="421"/>
    </location>
</feature>
<comment type="caution">
    <text evidence="7">The sequence shown here is derived from an EMBL/GenBank/DDBJ whole genome shotgun (WGS) entry which is preliminary data.</text>
</comment>
<evidence type="ECO:0000256" key="3">
    <source>
        <dbReference type="ARBA" id="ARBA00022989"/>
    </source>
</evidence>
<feature type="compositionally biased region" description="Basic and acidic residues" evidence="5">
    <location>
        <begin position="42"/>
        <end position="51"/>
    </location>
</feature>
<dbReference type="InterPro" id="IPR001898">
    <property type="entry name" value="SLC13A/DASS"/>
</dbReference>
<feature type="transmembrane region" description="Helical" evidence="6">
    <location>
        <begin position="139"/>
        <end position="156"/>
    </location>
</feature>
<dbReference type="eggNOG" id="COG0471">
    <property type="taxonomic scope" value="Bacteria"/>
</dbReference>
<dbReference type="AlphaFoldDB" id="L1MDU1"/>
<comment type="subcellular location">
    <subcellularLocation>
        <location evidence="1">Membrane</location>
        <topology evidence="1">Multi-pass membrane protein</topology>
    </subcellularLocation>
</comment>
<feature type="transmembrane region" description="Helical" evidence="6">
    <location>
        <begin position="468"/>
        <end position="484"/>
    </location>
</feature>
<dbReference type="STRING" id="1035195.HMPREF9997_01978"/>
<evidence type="ECO:0000313" key="8">
    <source>
        <dbReference type="Proteomes" id="UP000010445"/>
    </source>
</evidence>
<feature type="transmembrane region" description="Helical" evidence="6">
    <location>
        <begin position="528"/>
        <end position="551"/>
    </location>
</feature>
<dbReference type="PANTHER" id="PTHR43652">
    <property type="entry name" value="BASIC AMINO ACID ANTIPORTER YFCC-RELATED"/>
    <property type="match status" value="1"/>
</dbReference>
<keyword evidence="2 6" id="KW-0812">Transmembrane</keyword>
<keyword evidence="4 6" id="KW-0472">Membrane</keyword>
<feature type="transmembrane region" description="Helical" evidence="6">
    <location>
        <begin position="376"/>
        <end position="396"/>
    </location>
</feature>
<dbReference type="Proteomes" id="UP000010445">
    <property type="component" value="Unassembled WGS sequence"/>
</dbReference>
<feature type="transmembrane region" description="Helical" evidence="6">
    <location>
        <begin position="116"/>
        <end position="133"/>
    </location>
</feature>